<keyword evidence="2" id="KW-1185">Reference proteome</keyword>
<evidence type="ECO:0000313" key="1">
    <source>
        <dbReference type="EMBL" id="UXP33008.1"/>
    </source>
</evidence>
<evidence type="ECO:0000313" key="2">
    <source>
        <dbReference type="Proteomes" id="UP001065174"/>
    </source>
</evidence>
<protein>
    <submittedName>
        <fullName evidence="1">Ig-like domain-containing protein</fullName>
    </submittedName>
</protein>
<reference evidence="1" key="1">
    <citation type="submission" date="2022-09" db="EMBL/GenBank/DDBJ databases">
        <title>Comparative genomics and taxonomic characterization of three novel marine species of genus Reichenbachiella exhibiting antioxidant and polysaccharide degradation activities.</title>
        <authorList>
            <person name="Muhammad N."/>
            <person name="Lee Y.-J."/>
            <person name="Ko J."/>
            <person name="Kim S.-G."/>
        </authorList>
    </citation>
    <scope>NUCLEOTIDE SEQUENCE</scope>
    <source>
        <strain evidence="1">BKB1-1</strain>
    </source>
</reference>
<dbReference type="Pfam" id="PF17957">
    <property type="entry name" value="Big_7"/>
    <property type="match status" value="3"/>
</dbReference>
<dbReference type="InterPro" id="IPR013783">
    <property type="entry name" value="Ig-like_fold"/>
</dbReference>
<gene>
    <name evidence="1" type="ORF">N6H18_03435</name>
</gene>
<proteinExistence type="predicted"/>
<dbReference type="EMBL" id="CP106679">
    <property type="protein sequence ID" value="UXP33008.1"/>
    <property type="molecule type" value="Genomic_DNA"/>
</dbReference>
<accession>A0ABY6CU82</accession>
<dbReference type="Gene3D" id="2.60.40.10">
    <property type="entry name" value="Immunoglobulins"/>
    <property type="match status" value="3"/>
</dbReference>
<name>A0ABY6CU82_9BACT</name>
<organism evidence="1 2">
    <name type="scientific">Reichenbachiella agarivorans</name>
    <dbReference type="NCBI Taxonomy" id="2979464"/>
    <lineage>
        <taxon>Bacteria</taxon>
        <taxon>Pseudomonadati</taxon>
        <taxon>Bacteroidota</taxon>
        <taxon>Cytophagia</taxon>
        <taxon>Cytophagales</taxon>
        <taxon>Reichenbachiellaceae</taxon>
        <taxon>Reichenbachiella</taxon>
    </lineage>
</organism>
<sequence>MKRILTLIILTQFVFGCKETIDFSGAKVDEESKTLSLTIKNVPDDAQDERLFVFTIIEGEIYSTGETVAVEDTTILVLPPDGNKAYDLVAFIPTSKDWKLSDDLSDSEGYYSKIAGLTLRSTNVVIDSWENEESLDDVSGDGALLAIDVTLEIEDPSGIVLLGARSLAAAASGEKLEFEAGDIVEIDATVDNNGAVGVTISSVTYYINDSEIKSYTKAPYLLKYNTVDLAVGVYTVKVVATNSLGQTDVDEEDIIIVGEDEEGPSVEITEPDNRDELTHGLTYEIEASISSGTSDIATVEYKINGTTVASYTDEDDYSYYEWNTYDNNVGAVTIEVIATDEAGQSRSDIINVTLIAPENYTPYAAITSPSANATIEQGTVIDLKVSITDKEGDITTVYYYVDGGQVGTGDDASSFTLEDYSTAGLAAGKHTIYAEAYDDESSQVGKEVSFTITVPAP</sequence>
<dbReference type="Proteomes" id="UP001065174">
    <property type="component" value="Chromosome"/>
</dbReference>
<dbReference type="PROSITE" id="PS51257">
    <property type="entry name" value="PROKAR_LIPOPROTEIN"/>
    <property type="match status" value="1"/>
</dbReference>
<dbReference type="RefSeq" id="WP_262310439.1">
    <property type="nucleotide sequence ID" value="NZ_CP106679.1"/>
</dbReference>